<sequence>MFVPPVKSQASPTALELGQRIINTIQEFQAGHPGTSATDIQSALRIAETNTAAVSRRKIIKILLLGLFVFGMFVALFYRRNPDFADGAVPLFPAAIAVLVLVILGVVVFTRR</sequence>
<name>A0ABV6YM59_UNCEI</name>
<feature type="transmembrane region" description="Helical" evidence="1">
    <location>
        <begin position="90"/>
        <end position="109"/>
    </location>
</feature>
<dbReference type="Proteomes" id="UP001593833">
    <property type="component" value="Unassembled WGS sequence"/>
</dbReference>
<organism evidence="2 3">
    <name type="scientific">Eiseniibacteriota bacterium</name>
    <dbReference type="NCBI Taxonomy" id="2212470"/>
    <lineage>
        <taxon>Bacteria</taxon>
        <taxon>Candidatus Eiseniibacteriota</taxon>
    </lineage>
</organism>
<keyword evidence="1" id="KW-0472">Membrane</keyword>
<keyword evidence="1" id="KW-1133">Transmembrane helix</keyword>
<keyword evidence="3" id="KW-1185">Reference proteome</keyword>
<comment type="caution">
    <text evidence="2">The sequence shown here is derived from an EMBL/GenBank/DDBJ whole genome shotgun (WGS) entry which is preliminary data.</text>
</comment>
<evidence type="ECO:0008006" key="4">
    <source>
        <dbReference type="Google" id="ProtNLM"/>
    </source>
</evidence>
<gene>
    <name evidence="2" type="ORF">ACFL6M_07490</name>
</gene>
<feature type="transmembrane region" description="Helical" evidence="1">
    <location>
        <begin position="59"/>
        <end position="78"/>
    </location>
</feature>
<dbReference type="EMBL" id="JBHPKH010000157">
    <property type="protein sequence ID" value="MFC1573425.1"/>
    <property type="molecule type" value="Genomic_DNA"/>
</dbReference>
<proteinExistence type="predicted"/>
<evidence type="ECO:0000313" key="3">
    <source>
        <dbReference type="Proteomes" id="UP001593833"/>
    </source>
</evidence>
<accession>A0ABV6YM59</accession>
<keyword evidence="1" id="KW-0812">Transmembrane</keyword>
<reference evidence="2 3" key="1">
    <citation type="submission" date="2024-09" db="EMBL/GenBank/DDBJ databases">
        <authorList>
            <person name="D'Angelo T."/>
        </authorList>
    </citation>
    <scope>NUCLEOTIDE SEQUENCE [LARGE SCALE GENOMIC DNA]</scope>
    <source>
        <strain evidence="2">SAG AM-320-E07</strain>
    </source>
</reference>
<evidence type="ECO:0000256" key="1">
    <source>
        <dbReference type="SAM" id="Phobius"/>
    </source>
</evidence>
<protein>
    <recommendedName>
        <fullName evidence="4">DUF2335 domain-containing protein</fullName>
    </recommendedName>
</protein>
<evidence type="ECO:0000313" key="2">
    <source>
        <dbReference type="EMBL" id="MFC1573425.1"/>
    </source>
</evidence>